<name>A0A7J5BNS3_9MICO</name>
<dbReference type="AlphaFoldDB" id="A0A7J5BNS3"/>
<dbReference type="InterPro" id="IPR015946">
    <property type="entry name" value="KH_dom-like_a/b"/>
</dbReference>
<evidence type="ECO:0000313" key="2">
    <source>
        <dbReference type="Proteomes" id="UP000467240"/>
    </source>
</evidence>
<proteinExistence type="predicted"/>
<dbReference type="EMBL" id="WBJZ01000020">
    <property type="protein sequence ID" value="KAB1654045.1"/>
    <property type="molecule type" value="Genomic_DNA"/>
</dbReference>
<protein>
    <submittedName>
        <fullName evidence="1">Uncharacterized protein</fullName>
    </submittedName>
</protein>
<evidence type="ECO:0000313" key="1">
    <source>
        <dbReference type="EMBL" id="KAB1654045.1"/>
    </source>
</evidence>
<dbReference type="OrthoDB" id="9797508at2"/>
<reference evidence="1 2" key="1">
    <citation type="submission" date="2019-09" db="EMBL/GenBank/DDBJ databases">
        <title>Phylogeny of genus Pseudoclavibacter and closely related genus.</title>
        <authorList>
            <person name="Li Y."/>
        </authorList>
    </citation>
    <scope>NUCLEOTIDE SEQUENCE [LARGE SCALE GENOMIC DNA]</scope>
    <source>
        <strain evidence="1 2">DSM 23821</strain>
    </source>
</reference>
<sequence length="161" mass="16755">MTDSTEALYTATAVNRTGATGESAVVDGLRVAVRSPLAPPDPGGTASVRVAARDDRASEDATNPEELLALAWATCLGASARVVAGDDREVGVRVVVELHRASPGPGYEFRPRAFIAFADTSDDEAAALAVAAHERCPVSKLLSGRSEAIVVAEPYGVHERD</sequence>
<comment type="caution">
    <text evidence="1">The sequence shown here is derived from an EMBL/GenBank/DDBJ whole genome shotgun (WGS) entry which is preliminary data.</text>
</comment>
<dbReference type="Proteomes" id="UP000467240">
    <property type="component" value="Unassembled WGS sequence"/>
</dbReference>
<dbReference type="InterPro" id="IPR036102">
    <property type="entry name" value="OsmC/Ohrsf"/>
</dbReference>
<keyword evidence="2" id="KW-1185">Reference proteome</keyword>
<gene>
    <name evidence="1" type="ORF">F8O01_14100</name>
</gene>
<dbReference type="SUPFAM" id="SSF82784">
    <property type="entry name" value="OsmC-like"/>
    <property type="match status" value="1"/>
</dbReference>
<dbReference type="Gene3D" id="3.30.300.20">
    <property type="match status" value="1"/>
</dbReference>
<dbReference type="RefSeq" id="WP_158041595.1">
    <property type="nucleotide sequence ID" value="NZ_JACCFV010000001.1"/>
</dbReference>
<dbReference type="Pfam" id="PF02566">
    <property type="entry name" value="OsmC"/>
    <property type="match status" value="1"/>
</dbReference>
<dbReference type="InterPro" id="IPR003718">
    <property type="entry name" value="OsmC/Ohr_fam"/>
</dbReference>
<accession>A0A7J5BNS3</accession>
<organism evidence="1 2">
    <name type="scientific">Pseudoclavibacter chungangensis</name>
    <dbReference type="NCBI Taxonomy" id="587635"/>
    <lineage>
        <taxon>Bacteria</taxon>
        <taxon>Bacillati</taxon>
        <taxon>Actinomycetota</taxon>
        <taxon>Actinomycetes</taxon>
        <taxon>Micrococcales</taxon>
        <taxon>Microbacteriaceae</taxon>
        <taxon>Pseudoclavibacter</taxon>
    </lineage>
</organism>